<evidence type="ECO:0000256" key="1">
    <source>
        <dbReference type="SAM" id="MobiDB-lite"/>
    </source>
</evidence>
<name>A0A0F9JGD1_9ZZZZ</name>
<feature type="compositionally biased region" description="Polar residues" evidence="1">
    <location>
        <begin position="39"/>
        <end position="49"/>
    </location>
</feature>
<organism evidence="2">
    <name type="scientific">marine sediment metagenome</name>
    <dbReference type="NCBI Taxonomy" id="412755"/>
    <lineage>
        <taxon>unclassified sequences</taxon>
        <taxon>metagenomes</taxon>
        <taxon>ecological metagenomes</taxon>
    </lineage>
</organism>
<sequence>MAHTRTPLLSASITGLLLLNTCGGAGDAGQPPPDPARQLSVSTVVFTKR</sequence>
<evidence type="ECO:0000313" key="2">
    <source>
        <dbReference type="EMBL" id="KKM61376.1"/>
    </source>
</evidence>
<feature type="region of interest" description="Disordered" evidence="1">
    <location>
        <begin position="24"/>
        <end position="49"/>
    </location>
</feature>
<dbReference type="EMBL" id="LAZR01011496">
    <property type="protein sequence ID" value="KKM61376.1"/>
    <property type="molecule type" value="Genomic_DNA"/>
</dbReference>
<protein>
    <submittedName>
        <fullName evidence="2">Uncharacterized protein</fullName>
    </submittedName>
</protein>
<reference evidence="2" key="1">
    <citation type="journal article" date="2015" name="Nature">
        <title>Complex archaea that bridge the gap between prokaryotes and eukaryotes.</title>
        <authorList>
            <person name="Spang A."/>
            <person name="Saw J.H."/>
            <person name="Jorgensen S.L."/>
            <person name="Zaremba-Niedzwiedzka K."/>
            <person name="Martijn J."/>
            <person name="Lind A.E."/>
            <person name="van Eijk R."/>
            <person name="Schleper C."/>
            <person name="Guy L."/>
            <person name="Ettema T.J."/>
        </authorList>
    </citation>
    <scope>NUCLEOTIDE SEQUENCE</scope>
</reference>
<proteinExistence type="predicted"/>
<gene>
    <name evidence="2" type="ORF">LCGC14_1532360</name>
</gene>
<comment type="caution">
    <text evidence="2">The sequence shown here is derived from an EMBL/GenBank/DDBJ whole genome shotgun (WGS) entry which is preliminary data.</text>
</comment>
<dbReference type="AlphaFoldDB" id="A0A0F9JGD1"/>
<accession>A0A0F9JGD1</accession>